<dbReference type="GO" id="GO:0003677">
    <property type="term" value="F:DNA binding"/>
    <property type="evidence" value="ECO:0007669"/>
    <property type="project" value="InterPro"/>
</dbReference>
<evidence type="ECO:0000256" key="1">
    <source>
        <dbReference type="ARBA" id="ARBA00023172"/>
    </source>
</evidence>
<dbReference type="InterPro" id="IPR013762">
    <property type="entry name" value="Integrase-like_cat_sf"/>
</dbReference>
<dbReference type="RefSeq" id="WP_151539602.1">
    <property type="nucleotide sequence ID" value="NZ_WBMR01000018.1"/>
</dbReference>
<dbReference type="OrthoDB" id="9815875at2"/>
<protein>
    <recommendedName>
        <fullName evidence="2">Tyr recombinase domain-containing protein</fullName>
    </recommendedName>
</protein>
<sequence length="193" mass="20831">MAVRSSEIAGLDIEDIAFPEPGRMTVTIRASKTDQQAAVSVQHIQRGQHLASCPVRLTQAWIDTLAAHGITHGPLIRAVDQYDRLAGTPGYAARRPSGEVPRIGNTILNALVRAAVARVNDAAAARGRPVPLEDPSAYSWHGLRAGLATSGGEANTPPTAIGERGRWKSLLMVMRYWRDGAAWRRQLEAEIGL</sequence>
<evidence type="ECO:0000313" key="4">
    <source>
        <dbReference type="Proteomes" id="UP000483004"/>
    </source>
</evidence>
<dbReference type="GO" id="GO:0006310">
    <property type="term" value="P:DNA recombination"/>
    <property type="evidence" value="ECO:0007669"/>
    <property type="project" value="UniProtKB-KW"/>
</dbReference>
<dbReference type="Gene3D" id="1.10.443.10">
    <property type="entry name" value="Intergrase catalytic core"/>
    <property type="match status" value="1"/>
</dbReference>
<dbReference type="InterPro" id="IPR002104">
    <property type="entry name" value="Integrase_catalytic"/>
</dbReference>
<name>A0A6L3VXE2_9ACTN</name>
<evidence type="ECO:0000259" key="2">
    <source>
        <dbReference type="PROSITE" id="PS51898"/>
    </source>
</evidence>
<dbReference type="PROSITE" id="PS51898">
    <property type="entry name" value="TYR_RECOMBINASE"/>
    <property type="match status" value="1"/>
</dbReference>
<feature type="domain" description="Tyr recombinase" evidence="2">
    <location>
        <begin position="1"/>
        <end position="191"/>
    </location>
</feature>
<gene>
    <name evidence="3" type="ORF">F9B16_09335</name>
</gene>
<organism evidence="3 4">
    <name type="scientific">Actinomadura montaniterrae</name>
    <dbReference type="NCBI Taxonomy" id="1803903"/>
    <lineage>
        <taxon>Bacteria</taxon>
        <taxon>Bacillati</taxon>
        <taxon>Actinomycetota</taxon>
        <taxon>Actinomycetes</taxon>
        <taxon>Streptosporangiales</taxon>
        <taxon>Thermomonosporaceae</taxon>
        <taxon>Actinomadura</taxon>
    </lineage>
</organism>
<comment type="caution">
    <text evidence="3">The sequence shown here is derived from an EMBL/GenBank/DDBJ whole genome shotgun (WGS) entry which is preliminary data.</text>
</comment>
<reference evidence="3 4" key="1">
    <citation type="submission" date="2019-09" db="EMBL/GenBank/DDBJ databases">
        <title>Actinomadura physcomitrii sp. nov., a novel actinomycete isolated from moss [Physcomitrium sphaericum (Ludw) Fuernr].</title>
        <authorList>
            <person name="Liu C."/>
            <person name="Zhuang X."/>
        </authorList>
    </citation>
    <scope>NUCLEOTIDE SEQUENCE [LARGE SCALE GENOMIC DNA]</scope>
    <source>
        <strain evidence="3 4">CYP1-1B</strain>
    </source>
</reference>
<dbReference type="GO" id="GO:0015074">
    <property type="term" value="P:DNA integration"/>
    <property type="evidence" value="ECO:0007669"/>
    <property type="project" value="InterPro"/>
</dbReference>
<dbReference type="EMBL" id="WBMR01000018">
    <property type="protein sequence ID" value="KAB2384822.1"/>
    <property type="molecule type" value="Genomic_DNA"/>
</dbReference>
<accession>A0A6L3VXE2</accession>
<keyword evidence="1" id="KW-0233">DNA recombination</keyword>
<dbReference type="Proteomes" id="UP000483004">
    <property type="component" value="Unassembled WGS sequence"/>
</dbReference>
<dbReference type="AlphaFoldDB" id="A0A6L3VXE2"/>
<dbReference type="SUPFAM" id="SSF56349">
    <property type="entry name" value="DNA breaking-rejoining enzymes"/>
    <property type="match status" value="1"/>
</dbReference>
<keyword evidence="4" id="KW-1185">Reference proteome</keyword>
<proteinExistence type="predicted"/>
<dbReference type="InterPro" id="IPR011010">
    <property type="entry name" value="DNA_brk_join_enz"/>
</dbReference>
<evidence type="ECO:0000313" key="3">
    <source>
        <dbReference type="EMBL" id="KAB2384822.1"/>
    </source>
</evidence>